<name>A0A1I4PTB6_9RHOB</name>
<dbReference type="OrthoDB" id="7067979at2"/>
<dbReference type="STRING" id="254406.SAMN04488042_1065"/>
<organism evidence="2 3">
    <name type="scientific">Shimia aestuarii</name>
    <dbReference type="NCBI Taxonomy" id="254406"/>
    <lineage>
        <taxon>Bacteria</taxon>
        <taxon>Pseudomonadati</taxon>
        <taxon>Pseudomonadota</taxon>
        <taxon>Alphaproteobacteria</taxon>
        <taxon>Rhodobacterales</taxon>
        <taxon>Roseobacteraceae</taxon>
    </lineage>
</organism>
<reference evidence="2 3" key="1">
    <citation type="submission" date="2016-10" db="EMBL/GenBank/DDBJ databases">
        <authorList>
            <person name="de Groot N.N."/>
        </authorList>
    </citation>
    <scope>NUCLEOTIDE SEQUENCE [LARGE SCALE GENOMIC DNA]</scope>
    <source>
        <strain evidence="2 3">DSM 15283</strain>
    </source>
</reference>
<evidence type="ECO:0008006" key="4">
    <source>
        <dbReference type="Google" id="ProtNLM"/>
    </source>
</evidence>
<evidence type="ECO:0000256" key="1">
    <source>
        <dbReference type="SAM" id="SignalP"/>
    </source>
</evidence>
<protein>
    <recommendedName>
        <fullName evidence="4">Glycine zipper family protein</fullName>
    </recommendedName>
</protein>
<keyword evidence="1" id="KW-0732">Signal</keyword>
<evidence type="ECO:0000313" key="2">
    <source>
        <dbReference type="EMBL" id="SFM30605.1"/>
    </source>
</evidence>
<dbReference type="PROSITE" id="PS51257">
    <property type="entry name" value="PROKAR_LIPOPROTEIN"/>
    <property type="match status" value="1"/>
</dbReference>
<accession>A0A1I4PTB6</accession>
<dbReference type="EMBL" id="FOTQ01000006">
    <property type="protein sequence ID" value="SFM30605.1"/>
    <property type="molecule type" value="Genomic_DNA"/>
</dbReference>
<keyword evidence="3" id="KW-1185">Reference proteome</keyword>
<gene>
    <name evidence="2" type="ORF">SAMN04488042_1065</name>
</gene>
<dbReference type="Proteomes" id="UP000199144">
    <property type="component" value="Unassembled WGS sequence"/>
</dbReference>
<dbReference type="RefSeq" id="WP_093094482.1">
    <property type="nucleotide sequence ID" value="NZ_FOTQ01000006.1"/>
</dbReference>
<sequence length="124" mass="12320">MSYAKLILALPVAGLLAACDNTGASYEPVIDGAVGPNYYADLSACQNLAASQGALDSNAGGKAAAGAGVAAATTAVFNNKGNNVRDAAAVGALAGLTASAIDQNTKKENIVKSCMRQRGYRVVG</sequence>
<dbReference type="AlphaFoldDB" id="A0A1I4PTB6"/>
<feature type="chain" id="PRO_5011436141" description="Glycine zipper family protein" evidence="1">
    <location>
        <begin position="18"/>
        <end position="124"/>
    </location>
</feature>
<feature type="signal peptide" evidence="1">
    <location>
        <begin position="1"/>
        <end position="17"/>
    </location>
</feature>
<proteinExistence type="predicted"/>
<evidence type="ECO:0000313" key="3">
    <source>
        <dbReference type="Proteomes" id="UP000199144"/>
    </source>
</evidence>